<gene>
    <name evidence="3" type="ORF">EIP91_005807</name>
</gene>
<evidence type="ECO:0000256" key="1">
    <source>
        <dbReference type="ARBA" id="ARBA00006802"/>
    </source>
</evidence>
<dbReference type="AlphaFoldDB" id="A0A4R0R6S2"/>
<keyword evidence="4" id="KW-1185">Reference proteome</keyword>
<sequence length="95" mass="9940">MAQGNTKGLQKAKSSASARHASKAAAKPKKGQRYIAPKKAAAVKSSALHKELSAKIHKSIEAQVVSAASSGKLTIMKNVAAETTSDKDKTKPKKK</sequence>
<evidence type="ECO:0000313" key="3">
    <source>
        <dbReference type="EMBL" id="TCD63251.1"/>
    </source>
</evidence>
<proteinExistence type="inferred from homology"/>
<reference evidence="3 4" key="1">
    <citation type="submission" date="2018-11" db="EMBL/GenBank/DDBJ databases">
        <title>Genome assembly of Steccherinum ochraceum LE-BIN_3174, the white-rot fungus of the Steccherinaceae family (The Residual Polyporoid clade, Polyporales, Basidiomycota).</title>
        <authorList>
            <person name="Fedorova T.V."/>
            <person name="Glazunova O.A."/>
            <person name="Landesman E.O."/>
            <person name="Moiseenko K.V."/>
            <person name="Psurtseva N.V."/>
            <person name="Savinova O.S."/>
            <person name="Shakhova N.V."/>
            <person name="Tyazhelova T.V."/>
            <person name="Vasina D.V."/>
        </authorList>
    </citation>
    <scope>NUCLEOTIDE SEQUENCE [LARGE SCALE GENOMIC DNA]</scope>
    <source>
        <strain evidence="3 4">LE-BIN_3174</strain>
    </source>
</reference>
<comment type="caution">
    <text evidence="3">The sequence shown here is derived from an EMBL/GenBank/DDBJ whole genome shotgun (WGS) entry which is preliminary data.</text>
</comment>
<dbReference type="STRING" id="92696.A0A4R0R6S2"/>
<feature type="compositionally biased region" description="Basic residues" evidence="2">
    <location>
        <begin position="20"/>
        <end position="32"/>
    </location>
</feature>
<dbReference type="PANTHER" id="PTHR16967">
    <property type="entry name" value="LEYDIG CELL TUMOR 10 KDA PROTEIN HOMOLOG"/>
    <property type="match status" value="1"/>
</dbReference>
<dbReference type="InterPro" id="IPR019034">
    <property type="entry name" value="UPF0390"/>
</dbReference>
<evidence type="ECO:0000313" key="4">
    <source>
        <dbReference type="Proteomes" id="UP000292702"/>
    </source>
</evidence>
<name>A0A4R0R6S2_9APHY</name>
<organism evidence="3 4">
    <name type="scientific">Steccherinum ochraceum</name>
    <dbReference type="NCBI Taxonomy" id="92696"/>
    <lineage>
        <taxon>Eukaryota</taxon>
        <taxon>Fungi</taxon>
        <taxon>Dikarya</taxon>
        <taxon>Basidiomycota</taxon>
        <taxon>Agaricomycotina</taxon>
        <taxon>Agaricomycetes</taxon>
        <taxon>Polyporales</taxon>
        <taxon>Steccherinaceae</taxon>
        <taxon>Steccherinum</taxon>
    </lineage>
</organism>
<protein>
    <submittedName>
        <fullName evidence="3">Uncharacterized protein</fullName>
    </submittedName>
</protein>
<feature type="region of interest" description="Disordered" evidence="2">
    <location>
        <begin position="1"/>
        <end position="38"/>
    </location>
</feature>
<accession>A0A4R0R6S2</accession>
<dbReference type="Proteomes" id="UP000292702">
    <property type="component" value="Unassembled WGS sequence"/>
</dbReference>
<dbReference type="Pfam" id="PF09495">
    <property type="entry name" value="DUF2462"/>
    <property type="match status" value="1"/>
</dbReference>
<dbReference type="OrthoDB" id="5239630at2759"/>
<dbReference type="PANTHER" id="PTHR16967:SF1">
    <property type="entry name" value="LEYDIG CELL TUMOR 10 KDA PROTEIN HOMOLOG"/>
    <property type="match status" value="1"/>
</dbReference>
<comment type="similarity">
    <text evidence="1">Belongs to the UPF0390 family.</text>
</comment>
<dbReference type="EMBL" id="RWJN01000312">
    <property type="protein sequence ID" value="TCD63251.1"/>
    <property type="molecule type" value="Genomic_DNA"/>
</dbReference>
<evidence type="ECO:0000256" key="2">
    <source>
        <dbReference type="SAM" id="MobiDB-lite"/>
    </source>
</evidence>